<dbReference type="Pfam" id="PF12708">
    <property type="entry name" value="Pect-lyase_RHGA_epim"/>
    <property type="match status" value="1"/>
</dbReference>
<dbReference type="InterPro" id="IPR024535">
    <property type="entry name" value="RHGA/B-epi-like_pectate_lyase"/>
</dbReference>
<dbReference type="STRING" id="1505087.AYJ54_25990"/>
<sequence length="717" mass="77636">MWMAAATAQPAMFWFNDPVGPDETVLVTGADLDKVTSATVTRIADGPNDAAGRETSVPILQANPLSLKFVIPEAFKPGIYRFTLSYAEGALSGRINLPTIYWRQGNLGDEVSPGGWLQVFGRNIVRQTGRAQLLLLPDAGGAAIKSVLTKGDLWRGAFRVPEQLSPGRYRLRLFNGDGGDDEWADAGSITVRVTQVETAQSFDVRAYGANGDGRFDCTRAIRAAIDAAKDAGGGTVYFPRGRYLISDMIVIPPGVRIKGERTDLVNLVWPDLASLPVALLQGTSRFSIEDVTIYASNHPHIISGGFQFGDTQAPGAADIAIRRVRIRASAFRGLMEPDATVQRMNEFHRIYPGTAPDTIRLSGNRIEVSDCDILGSGHSLRLFKATNAIVSGNVLNNGRYGTYSIVGSRQVIFENNTVTAADLQGTGGGISTLSKWVSASENIFVGGNTFKAIYGWDREAMTTDGPGGYYFGHAESTLPDRLSLLDAPNPYPAAQDWSGTIVMVVNGRGAGQYARVRTFEGKPPNLSITLDRPLAVALDRTSEITVAQAQQNYLIIDNFFEDTGVAAQAYGTALGHVIAGNRSNRTSGFAAFGLSYEHFQPSWRIQFLDNHILEGNVYRAGPERTVFSNEASILVRGNQTATAAGRPPMVQAVIVRGNRLDQDAHIEIKGFAAASPGVRDIVVEENTIGPSREGLTIDRGVAWWLSRKNVEERRILK</sequence>
<evidence type="ECO:0000313" key="3">
    <source>
        <dbReference type="Proteomes" id="UP000076959"/>
    </source>
</evidence>
<evidence type="ECO:0000313" key="2">
    <source>
        <dbReference type="EMBL" id="OAF02727.1"/>
    </source>
</evidence>
<protein>
    <recommendedName>
        <fullName evidence="1">Rhamnogalacturonase A/B/Epimerase-like pectate lyase domain-containing protein</fullName>
    </recommendedName>
</protein>
<accession>A0A176YCH5</accession>
<reference evidence="2 3" key="1">
    <citation type="submission" date="2016-03" db="EMBL/GenBank/DDBJ databases">
        <title>Draft Genome Sequence of the Strain BR 10245 (Bradyrhizobium sp.) isolated from nodules of Centrolobium paraense.</title>
        <authorList>
            <person name="Simoes-Araujo J.L.Sr."/>
            <person name="Barauna A.C."/>
            <person name="Silva K."/>
            <person name="Zilli J.E."/>
        </authorList>
    </citation>
    <scope>NUCLEOTIDE SEQUENCE [LARGE SCALE GENOMIC DNA]</scope>
    <source>
        <strain evidence="2 3">BR 10245</strain>
    </source>
</reference>
<gene>
    <name evidence="2" type="ORF">AYJ54_25990</name>
</gene>
<evidence type="ECO:0000259" key="1">
    <source>
        <dbReference type="Pfam" id="PF12708"/>
    </source>
</evidence>
<feature type="domain" description="Rhamnogalacturonase A/B/Epimerase-like pectate lyase" evidence="1">
    <location>
        <begin position="202"/>
        <end position="262"/>
    </location>
</feature>
<proteinExistence type="predicted"/>
<dbReference type="AlphaFoldDB" id="A0A176YCH5"/>
<comment type="caution">
    <text evidence="2">The sequence shown here is derived from an EMBL/GenBank/DDBJ whole genome shotgun (WGS) entry which is preliminary data.</text>
</comment>
<dbReference type="Gene3D" id="2.160.20.10">
    <property type="entry name" value="Single-stranded right-handed beta-helix, Pectin lyase-like"/>
    <property type="match status" value="1"/>
</dbReference>
<dbReference type="InterPro" id="IPR012334">
    <property type="entry name" value="Pectin_lyas_fold"/>
</dbReference>
<dbReference type="Proteomes" id="UP000076959">
    <property type="component" value="Unassembled WGS sequence"/>
</dbReference>
<dbReference type="EMBL" id="LUUB01000094">
    <property type="protein sequence ID" value="OAF02727.1"/>
    <property type="molecule type" value="Genomic_DNA"/>
</dbReference>
<dbReference type="SUPFAM" id="SSF51126">
    <property type="entry name" value="Pectin lyase-like"/>
    <property type="match status" value="1"/>
</dbReference>
<name>A0A176YCH5_9BRAD</name>
<keyword evidence="3" id="KW-1185">Reference proteome</keyword>
<dbReference type="InterPro" id="IPR011050">
    <property type="entry name" value="Pectin_lyase_fold/virulence"/>
</dbReference>
<organism evidence="2 3">
    <name type="scientific">Bradyrhizobium centrolobii</name>
    <dbReference type="NCBI Taxonomy" id="1505087"/>
    <lineage>
        <taxon>Bacteria</taxon>
        <taxon>Pseudomonadati</taxon>
        <taxon>Pseudomonadota</taxon>
        <taxon>Alphaproteobacteria</taxon>
        <taxon>Hyphomicrobiales</taxon>
        <taxon>Nitrobacteraceae</taxon>
        <taxon>Bradyrhizobium</taxon>
    </lineage>
</organism>